<dbReference type="EMBL" id="JACGCM010002566">
    <property type="protein sequence ID" value="KAF6138654.1"/>
    <property type="molecule type" value="Genomic_DNA"/>
</dbReference>
<dbReference type="SUPFAM" id="SSF51735">
    <property type="entry name" value="NAD(P)-binding Rossmann-fold domains"/>
    <property type="match status" value="1"/>
</dbReference>
<sequence>MAAILYATLSNQTLSSSEVKMTDIKSRVINGVSPPSILVTISLSVIVKLRSLVYLKMEGEKATVCVTGGAGYLASWLIMRLLQRGYSVRTTVRSDAEFKEDVNHLKLLPGASERLQIFDADLTKPESFEPAIKGSVCVFHVAHPMALEGETISDELVIKTSVEGTLGILNACLNSKTVKKFIYTSAVVAAMFTNNIKDLKEVDEDAWTDVDFCKSLNFLRGSYIISKTLTEKAALRFGEEHGLDVMTVLPPLIVGPFIGSDMPGCLTVAFSLLSGGDPGKCNLMRKASVVHINDVAMAHIFLFESTKATSGRYICSCTDITIHQLVELFSAKYPELQLQPDLLRGVEEEKPVHLSSKKLLNLGSSSNMMWREWLMMQFDVVKRKAFFS</sequence>
<protein>
    <recommendedName>
        <fullName evidence="2">NAD-dependent epimerase/dehydratase domain-containing protein</fullName>
    </recommendedName>
</protein>
<evidence type="ECO:0000259" key="2">
    <source>
        <dbReference type="Pfam" id="PF01370"/>
    </source>
</evidence>
<evidence type="ECO:0000313" key="4">
    <source>
        <dbReference type="Proteomes" id="UP000541444"/>
    </source>
</evidence>
<dbReference type="PANTHER" id="PTHR10366">
    <property type="entry name" value="NAD DEPENDENT EPIMERASE/DEHYDRATASE"/>
    <property type="match status" value="1"/>
</dbReference>
<dbReference type="InterPro" id="IPR001509">
    <property type="entry name" value="Epimerase_deHydtase"/>
</dbReference>
<keyword evidence="4" id="KW-1185">Reference proteome</keyword>
<dbReference type="Proteomes" id="UP000541444">
    <property type="component" value="Unassembled WGS sequence"/>
</dbReference>
<proteinExistence type="predicted"/>
<evidence type="ECO:0000313" key="3">
    <source>
        <dbReference type="EMBL" id="KAF6138654.1"/>
    </source>
</evidence>
<dbReference type="GO" id="GO:0016616">
    <property type="term" value="F:oxidoreductase activity, acting on the CH-OH group of donors, NAD or NADP as acceptor"/>
    <property type="evidence" value="ECO:0007669"/>
    <property type="project" value="TreeGrafter"/>
</dbReference>
<name>A0A7J7L7W0_9MAGN</name>
<organism evidence="3 4">
    <name type="scientific">Kingdonia uniflora</name>
    <dbReference type="NCBI Taxonomy" id="39325"/>
    <lineage>
        <taxon>Eukaryota</taxon>
        <taxon>Viridiplantae</taxon>
        <taxon>Streptophyta</taxon>
        <taxon>Embryophyta</taxon>
        <taxon>Tracheophyta</taxon>
        <taxon>Spermatophyta</taxon>
        <taxon>Magnoliopsida</taxon>
        <taxon>Ranunculales</taxon>
        <taxon>Circaeasteraceae</taxon>
        <taxon>Kingdonia</taxon>
    </lineage>
</organism>
<feature type="domain" description="NAD-dependent epimerase/dehydratase" evidence="2">
    <location>
        <begin position="64"/>
        <end position="308"/>
    </location>
</feature>
<accession>A0A7J7L7W0</accession>
<dbReference type="InterPro" id="IPR050425">
    <property type="entry name" value="NAD(P)_dehydrat-like"/>
</dbReference>
<keyword evidence="1" id="KW-0560">Oxidoreductase</keyword>
<comment type="caution">
    <text evidence="3">The sequence shown here is derived from an EMBL/GenBank/DDBJ whole genome shotgun (WGS) entry which is preliminary data.</text>
</comment>
<dbReference type="OrthoDB" id="2735536at2759"/>
<gene>
    <name evidence="3" type="ORF">GIB67_010837</name>
</gene>
<dbReference type="FunFam" id="3.40.50.720:FF:000085">
    <property type="entry name" value="Dihydroflavonol reductase"/>
    <property type="match status" value="1"/>
</dbReference>
<dbReference type="AlphaFoldDB" id="A0A7J7L7W0"/>
<evidence type="ECO:0000256" key="1">
    <source>
        <dbReference type="ARBA" id="ARBA00023002"/>
    </source>
</evidence>
<dbReference type="Pfam" id="PF01370">
    <property type="entry name" value="Epimerase"/>
    <property type="match status" value="1"/>
</dbReference>
<dbReference type="CDD" id="cd08958">
    <property type="entry name" value="FR_SDR_e"/>
    <property type="match status" value="1"/>
</dbReference>
<dbReference type="InterPro" id="IPR036291">
    <property type="entry name" value="NAD(P)-bd_dom_sf"/>
</dbReference>
<dbReference type="Gene3D" id="3.40.50.720">
    <property type="entry name" value="NAD(P)-binding Rossmann-like Domain"/>
    <property type="match status" value="1"/>
</dbReference>
<dbReference type="PANTHER" id="PTHR10366:SF563">
    <property type="entry name" value="CINNAMOYL-COA REDUCTASE 16"/>
    <property type="match status" value="1"/>
</dbReference>
<reference evidence="3 4" key="1">
    <citation type="journal article" date="2020" name="IScience">
        <title>Genome Sequencing of the Endangered Kingdonia uniflora (Circaeasteraceae, Ranunculales) Reveals Potential Mechanisms of Evolutionary Specialization.</title>
        <authorList>
            <person name="Sun Y."/>
            <person name="Deng T."/>
            <person name="Zhang A."/>
            <person name="Moore M.J."/>
            <person name="Landis J.B."/>
            <person name="Lin N."/>
            <person name="Zhang H."/>
            <person name="Zhang X."/>
            <person name="Huang J."/>
            <person name="Zhang X."/>
            <person name="Sun H."/>
            <person name="Wang H."/>
        </authorList>
    </citation>
    <scope>NUCLEOTIDE SEQUENCE [LARGE SCALE GENOMIC DNA]</scope>
    <source>
        <strain evidence="3">TB1705</strain>
        <tissue evidence="3">Leaf</tissue>
    </source>
</reference>